<dbReference type="RefSeq" id="XP_016490055.1">
    <property type="nucleotide sequence ID" value="XM_016634569.1"/>
</dbReference>
<organism evidence="1">
    <name type="scientific">Nicotiana tabacum</name>
    <name type="common">Common tobacco</name>
    <dbReference type="NCBI Taxonomy" id="4097"/>
    <lineage>
        <taxon>Eukaryota</taxon>
        <taxon>Viridiplantae</taxon>
        <taxon>Streptophyta</taxon>
        <taxon>Embryophyta</taxon>
        <taxon>Tracheophyta</taxon>
        <taxon>Spermatophyta</taxon>
        <taxon>Magnoliopsida</taxon>
        <taxon>eudicotyledons</taxon>
        <taxon>Gunneridae</taxon>
        <taxon>Pentapetalae</taxon>
        <taxon>asterids</taxon>
        <taxon>lamiids</taxon>
        <taxon>Solanales</taxon>
        <taxon>Solanaceae</taxon>
        <taxon>Nicotianoideae</taxon>
        <taxon>Nicotianeae</taxon>
        <taxon>Nicotiana</taxon>
    </lineage>
</organism>
<sequence>MTIKVVVRGFTLNVISVYALQVGLDEEVKRRFWDNFAGLFRGIPYTEKLIIGGDTNGHIMMTSGGYDSMHDGFSFGDRNRGGTSLLDCVKAFDLVITNSYFSKKRNI</sequence>
<dbReference type="Gene3D" id="3.60.10.10">
    <property type="entry name" value="Endonuclease/exonuclease/phosphatase"/>
    <property type="match status" value="1"/>
</dbReference>
<dbReference type="OrthoDB" id="1902296at2759"/>
<dbReference type="InterPro" id="IPR036691">
    <property type="entry name" value="Endo/exonu/phosph_ase_sf"/>
</dbReference>
<evidence type="ECO:0000313" key="1">
    <source>
        <dbReference type="RefSeq" id="XP_016490055.1"/>
    </source>
</evidence>
<dbReference type="AlphaFoldDB" id="A0A1S4BMH9"/>
<dbReference type="PANTHER" id="PTHR23227:SF67">
    <property type="entry name" value="CRANIOFACIAL DEVELOPMENT PROTEIN 2-LIKE"/>
    <property type="match status" value="1"/>
</dbReference>
<name>A0A1S4BMH9_TOBAC</name>
<dbReference type="STRING" id="4097.A0A1S4BMH9"/>
<reference evidence="1" key="1">
    <citation type="submission" date="2025-08" db="UniProtKB">
        <authorList>
            <consortium name="RefSeq"/>
        </authorList>
    </citation>
    <scope>IDENTIFICATION</scope>
</reference>
<accession>A0A1S4BMH9</accession>
<dbReference type="InterPro" id="IPR027124">
    <property type="entry name" value="Swc5/CFDP1/2"/>
</dbReference>
<proteinExistence type="predicted"/>
<gene>
    <name evidence="1" type="primary">LOC107809874</name>
</gene>
<protein>
    <recommendedName>
        <fullName evidence="2">Craniofacial development protein 2-like</fullName>
    </recommendedName>
</protein>
<dbReference type="KEGG" id="nta:107809874"/>
<dbReference type="SUPFAM" id="SSF56219">
    <property type="entry name" value="DNase I-like"/>
    <property type="match status" value="1"/>
</dbReference>
<evidence type="ECO:0008006" key="2">
    <source>
        <dbReference type="Google" id="ProtNLM"/>
    </source>
</evidence>
<dbReference type="PaxDb" id="4097-A0A1S4BMH9"/>
<dbReference type="PANTHER" id="PTHR23227">
    <property type="entry name" value="BUCENTAUR RELATED"/>
    <property type="match status" value="1"/>
</dbReference>